<accession>A0ABC8UM90</accession>
<sequence>MVGLLGYLDSHRSCSEVPIPEPRESLLYLIPFRPTVAPLSRLHFLWGQEGMRVGLKIGTSLNLYY</sequence>
<evidence type="ECO:0000313" key="2">
    <source>
        <dbReference type="EMBL" id="CAK9182002.1"/>
    </source>
</evidence>
<organism evidence="2 3">
    <name type="scientific">Ilex paraguariensis</name>
    <name type="common">yerba mate</name>
    <dbReference type="NCBI Taxonomy" id="185542"/>
    <lineage>
        <taxon>Eukaryota</taxon>
        <taxon>Viridiplantae</taxon>
        <taxon>Streptophyta</taxon>
        <taxon>Embryophyta</taxon>
        <taxon>Tracheophyta</taxon>
        <taxon>Spermatophyta</taxon>
        <taxon>Magnoliopsida</taxon>
        <taxon>eudicotyledons</taxon>
        <taxon>Gunneridae</taxon>
        <taxon>Pentapetalae</taxon>
        <taxon>asterids</taxon>
        <taxon>campanulids</taxon>
        <taxon>Aquifoliales</taxon>
        <taxon>Aquifoliaceae</taxon>
        <taxon>Ilex</taxon>
    </lineage>
</organism>
<gene>
    <name evidence="1" type="ORF">ILEXP_LOCUS52127</name>
    <name evidence="2" type="ORF">ILEXP_LOCUS52128</name>
</gene>
<evidence type="ECO:0000313" key="3">
    <source>
        <dbReference type="Proteomes" id="UP001642360"/>
    </source>
</evidence>
<dbReference type="AlphaFoldDB" id="A0ABC8UM90"/>
<comment type="caution">
    <text evidence="2">The sequence shown here is derived from an EMBL/GenBank/DDBJ whole genome shotgun (WGS) entry which is preliminary data.</text>
</comment>
<reference evidence="2 3" key="1">
    <citation type="submission" date="2024-02" db="EMBL/GenBank/DDBJ databases">
        <authorList>
            <person name="Vignale AGUSTIN F."/>
            <person name="Sosa J E."/>
            <person name="Modenutti C."/>
        </authorList>
    </citation>
    <scope>NUCLEOTIDE SEQUENCE [LARGE SCALE GENOMIC DNA]</scope>
</reference>
<name>A0ABC8UM90_9AQUA</name>
<protein>
    <submittedName>
        <fullName evidence="2">Uncharacterized protein</fullName>
    </submittedName>
</protein>
<dbReference type="Proteomes" id="UP001642360">
    <property type="component" value="Unassembled WGS sequence"/>
</dbReference>
<proteinExistence type="predicted"/>
<dbReference type="EMBL" id="CAUOFW020008202">
    <property type="protein sequence ID" value="CAK9182002.1"/>
    <property type="molecule type" value="Genomic_DNA"/>
</dbReference>
<dbReference type="EMBL" id="CAUOFW020008202">
    <property type="protein sequence ID" value="CAK9182001.1"/>
    <property type="molecule type" value="Genomic_DNA"/>
</dbReference>
<keyword evidence="3" id="KW-1185">Reference proteome</keyword>
<evidence type="ECO:0000313" key="1">
    <source>
        <dbReference type="EMBL" id="CAK9182001.1"/>
    </source>
</evidence>